<proteinExistence type="predicted"/>
<protein>
    <submittedName>
        <fullName evidence="2">Uncharacterized protein</fullName>
    </submittedName>
</protein>
<evidence type="ECO:0000313" key="2">
    <source>
        <dbReference type="EMBL" id="CBI20022.3"/>
    </source>
</evidence>
<accession>D7STA8</accession>
<evidence type="ECO:0000313" key="3">
    <source>
        <dbReference type="Proteomes" id="UP000009183"/>
    </source>
</evidence>
<dbReference type="InParanoid" id="D7STA8"/>
<reference evidence="3" key="1">
    <citation type="journal article" date="2007" name="Nature">
        <title>The grapevine genome sequence suggests ancestral hexaploidization in major angiosperm phyla.</title>
        <authorList>
            <consortium name="The French-Italian Public Consortium for Grapevine Genome Characterization."/>
            <person name="Jaillon O."/>
            <person name="Aury J.-M."/>
            <person name="Noel B."/>
            <person name="Policriti A."/>
            <person name="Clepet C."/>
            <person name="Casagrande A."/>
            <person name="Choisne N."/>
            <person name="Aubourg S."/>
            <person name="Vitulo N."/>
            <person name="Jubin C."/>
            <person name="Vezzi A."/>
            <person name="Legeai F."/>
            <person name="Hugueney P."/>
            <person name="Dasilva C."/>
            <person name="Horner D."/>
            <person name="Mica E."/>
            <person name="Jublot D."/>
            <person name="Poulain J."/>
            <person name="Bruyere C."/>
            <person name="Billault A."/>
            <person name="Segurens B."/>
            <person name="Gouyvenoux M."/>
            <person name="Ugarte E."/>
            <person name="Cattonaro F."/>
            <person name="Anthouard V."/>
            <person name="Vico V."/>
            <person name="Del Fabbro C."/>
            <person name="Alaux M."/>
            <person name="Di Gaspero G."/>
            <person name="Dumas V."/>
            <person name="Felice N."/>
            <person name="Paillard S."/>
            <person name="Juman I."/>
            <person name="Moroldo M."/>
            <person name="Scalabrin S."/>
            <person name="Canaguier A."/>
            <person name="Le Clainche I."/>
            <person name="Malacrida G."/>
            <person name="Durand E."/>
            <person name="Pesole G."/>
            <person name="Laucou V."/>
            <person name="Chatelet P."/>
            <person name="Merdinoglu D."/>
            <person name="Delledonne M."/>
            <person name="Pezzotti M."/>
            <person name="Lecharny A."/>
            <person name="Scarpelli C."/>
            <person name="Artiguenave F."/>
            <person name="Pe M.E."/>
            <person name="Valle G."/>
            <person name="Morgante M."/>
            <person name="Caboche M."/>
            <person name="Adam-Blondon A.-F."/>
            <person name="Weissenbach J."/>
            <person name="Quetier F."/>
            <person name="Wincker P."/>
        </authorList>
    </citation>
    <scope>NUCLEOTIDE SEQUENCE [LARGE SCALE GENOMIC DNA]</scope>
    <source>
        <strain evidence="3">cv. Pinot noir / PN40024</strain>
    </source>
</reference>
<keyword evidence="1" id="KW-0472">Membrane</keyword>
<dbReference type="EMBL" id="FN595228">
    <property type="protein sequence ID" value="CBI20022.3"/>
    <property type="molecule type" value="Genomic_DNA"/>
</dbReference>
<keyword evidence="3" id="KW-1185">Reference proteome</keyword>
<evidence type="ECO:0000256" key="1">
    <source>
        <dbReference type="SAM" id="Phobius"/>
    </source>
</evidence>
<sequence length="32" mass="3814">MSILKTRALIKHYLVRVIWTLIGQPVMIYAWV</sequence>
<dbReference type="PaxDb" id="29760-VIT_12s0055g00650.t01"/>
<keyword evidence="1" id="KW-0812">Transmembrane</keyword>
<dbReference type="HOGENOM" id="CLU_3393170_0_0_1"/>
<keyword evidence="1" id="KW-1133">Transmembrane helix</keyword>
<feature type="transmembrane region" description="Helical" evidence="1">
    <location>
        <begin position="12"/>
        <end position="31"/>
    </location>
</feature>
<dbReference type="AlphaFoldDB" id="D7STA8"/>
<dbReference type="Proteomes" id="UP000009183">
    <property type="component" value="Chromosome 12"/>
</dbReference>
<organism evidence="2 3">
    <name type="scientific">Vitis vinifera</name>
    <name type="common">Grape</name>
    <dbReference type="NCBI Taxonomy" id="29760"/>
    <lineage>
        <taxon>Eukaryota</taxon>
        <taxon>Viridiplantae</taxon>
        <taxon>Streptophyta</taxon>
        <taxon>Embryophyta</taxon>
        <taxon>Tracheophyta</taxon>
        <taxon>Spermatophyta</taxon>
        <taxon>Magnoliopsida</taxon>
        <taxon>eudicotyledons</taxon>
        <taxon>Gunneridae</taxon>
        <taxon>Pentapetalae</taxon>
        <taxon>rosids</taxon>
        <taxon>Vitales</taxon>
        <taxon>Vitaceae</taxon>
        <taxon>Viteae</taxon>
        <taxon>Vitis</taxon>
    </lineage>
</organism>
<gene>
    <name evidence="2" type="ordered locus">VIT_12s0055g00650</name>
</gene>
<name>D7STA8_VITVI</name>